<feature type="transmembrane region" description="Helical" evidence="7">
    <location>
        <begin position="156"/>
        <end position="180"/>
    </location>
</feature>
<protein>
    <submittedName>
        <fullName evidence="8">Polysulfide reductase NrfD</fullName>
    </submittedName>
</protein>
<feature type="transmembrane region" description="Helical" evidence="7">
    <location>
        <begin position="192"/>
        <end position="214"/>
    </location>
</feature>
<evidence type="ECO:0000256" key="7">
    <source>
        <dbReference type="SAM" id="Phobius"/>
    </source>
</evidence>
<reference evidence="8 9" key="1">
    <citation type="journal article" date="2013" name="Genome Announc.">
        <title>Draft genome sequences for three mercury-methylating, sulfate-reducing bacteria.</title>
        <authorList>
            <person name="Brown S.D."/>
            <person name="Hurt R.A.Jr."/>
            <person name="Gilmour C.C."/>
            <person name="Elias D.A."/>
        </authorList>
    </citation>
    <scope>NUCLEOTIDE SEQUENCE [LARGE SCALE GENOMIC DNA]</scope>
    <source>
        <strain evidence="8 9">DSM 16529</strain>
    </source>
</reference>
<dbReference type="PANTHER" id="PTHR34856">
    <property type="entry name" value="PROTEIN NRFD"/>
    <property type="match status" value="1"/>
</dbReference>
<sequence>MNRSGIGVLWLAALGVALAFGLYSALTVIIGGVGVYNANDVTFWTLPMAGYLFFGLTAAGLTFLSSLPTVFGLKRYYPIAKRASLLAGATLVTGLMCKGLDLGPWTTLLNMVNIFLSPNLTSPIWWMGMLYTFYLVLVVSKFYIINKGEWHTQGAYSAALGALLLALTSFTALGVVFGVVEARLAFFGQFVSLYFLVTAIASGLAAIILASMIHCMRCKVADSGHESLMDELGKILGWTLAACLFVLLLRTKISFLTTEPEFLGFQYLAATPLFQIELWIGIVIPMLMMARKSLRLSMSAKAVASLMVLVGMFASRMELLLAGQIAPIGQMAENRPPFVSYWPSIYEIGTVLLALALTLLIYTFAVRYLNLEAAPE</sequence>
<dbReference type="EMBL" id="ATHI01000027">
    <property type="protein sequence ID" value="EPR32285.1"/>
    <property type="molecule type" value="Genomic_DNA"/>
</dbReference>
<feature type="transmembrane region" description="Helical" evidence="7">
    <location>
        <begin position="302"/>
        <end position="325"/>
    </location>
</feature>
<dbReference type="PANTHER" id="PTHR34856:SF2">
    <property type="entry name" value="PROTEIN NRFD"/>
    <property type="match status" value="1"/>
</dbReference>
<evidence type="ECO:0000313" key="8">
    <source>
        <dbReference type="EMBL" id="EPR32285.1"/>
    </source>
</evidence>
<organism evidence="8 9">
    <name type="scientific">Alkalidesulfovibrio alkalitolerans DSM 16529</name>
    <dbReference type="NCBI Taxonomy" id="1121439"/>
    <lineage>
        <taxon>Bacteria</taxon>
        <taxon>Pseudomonadati</taxon>
        <taxon>Thermodesulfobacteriota</taxon>
        <taxon>Desulfovibrionia</taxon>
        <taxon>Desulfovibrionales</taxon>
        <taxon>Desulfovibrionaceae</taxon>
        <taxon>Alkalidesulfovibrio</taxon>
    </lineage>
</organism>
<evidence type="ECO:0000256" key="4">
    <source>
        <dbReference type="ARBA" id="ARBA00022692"/>
    </source>
</evidence>
<feature type="transmembrane region" description="Helical" evidence="7">
    <location>
        <begin position="265"/>
        <end position="290"/>
    </location>
</feature>
<keyword evidence="5 7" id="KW-1133">Transmembrane helix</keyword>
<feature type="transmembrane region" description="Helical" evidence="7">
    <location>
        <begin position="124"/>
        <end position="144"/>
    </location>
</feature>
<proteinExistence type="inferred from homology"/>
<gene>
    <name evidence="8" type="ORF">dsat_0637</name>
</gene>
<keyword evidence="3" id="KW-1003">Cell membrane</keyword>
<dbReference type="Pfam" id="PF03916">
    <property type="entry name" value="NrfD"/>
    <property type="match status" value="1"/>
</dbReference>
<dbReference type="GO" id="GO:0005886">
    <property type="term" value="C:plasma membrane"/>
    <property type="evidence" value="ECO:0007669"/>
    <property type="project" value="UniProtKB-SubCell"/>
</dbReference>
<evidence type="ECO:0000256" key="1">
    <source>
        <dbReference type="ARBA" id="ARBA00004651"/>
    </source>
</evidence>
<keyword evidence="6 7" id="KW-0472">Membrane</keyword>
<name>S7T747_9BACT</name>
<dbReference type="eggNOG" id="COG5557">
    <property type="taxonomic scope" value="Bacteria"/>
</dbReference>
<dbReference type="STRING" id="1121439.dsat_0637"/>
<comment type="similarity">
    <text evidence="2">Belongs to the NrfD family.</text>
</comment>
<evidence type="ECO:0000256" key="3">
    <source>
        <dbReference type="ARBA" id="ARBA00022475"/>
    </source>
</evidence>
<keyword evidence="9" id="KW-1185">Reference proteome</keyword>
<dbReference type="InterPro" id="IPR005614">
    <property type="entry name" value="NrfD-like"/>
</dbReference>
<comment type="subcellular location">
    <subcellularLocation>
        <location evidence="1">Cell membrane</location>
        <topology evidence="1">Multi-pass membrane protein</topology>
    </subcellularLocation>
</comment>
<feature type="transmembrane region" description="Helical" evidence="7">
    <location>
        <begin position="85"/>
        <end position="104"/>
    </location>
</feature>
<comment type="caution">
    <text evidence="8">The sequence shown here is derived from an EMBL/GenBank/DDBJ whole genome shotgun (WGS) entry which is preliminary data.</text>
</comment>
<evidence type="ECO:0000256" key="2">
    <source>
        <dbReference type="ARBA" id="ARBA00008929"/>
    </source>
</evidence>
<feature type="transmembrane region" description="Helical" evidence="7">
    <location>
        <begin position="48"/>
        <end position="73"/>
    </location>
</feature>
<evidence type="ECO:0000256" key="6">
    <source>
        <dbReference type="ARBA" id="ARBA00023136"/>
    </source>
</evidence>
<feature type="transmembrane region" description="Helical" evidence="7">
    <location>
        <begin position="235"/>
        <end position="253"/>
    </location>
</feature>
<dbReference type="PATRIC" id="fig|1121439.3.peg.1994"/>
<feature type="transmembrane region" description="Helical" evidence="7">
    <location>
        <begin position="7"/>
        <end position="36"/>
    </location>
</feature>
<dbReference type="AlphaFoldDB" id="S7T747"/>
<dbReference type="RefSeq" id="WP_020887334.1">
    <property type="nucleotide sequence ID" value="NZ_ATHI01000027.1"/>
</dbReference>
<accession>S7T747</accession>
<dbReference type="OrthoDB" id="9772767at2"/>
<dbReference type="InterPro" id="IPR052049">
    <property type="entry name" value="Electron_transfer_protein"/>
</dbReference>
<feature type="transmembrane region" description="Helical" evidence="7">
    <location>
        <begin position="345"/>
        <end position="369"/>
    </location>
</feature>
<dbReference type="Proteomes" id="UP000014975">
    <property type="component" value="Unassembled WGS sequence"/>
</dbReference>
<evidence type="ECO:0000313" key="9">
    <source>
        <dbReference type="Proteomes" id="UP000014975"/>
    </source>
</evidence>
<evidence type="ECO:0000256" key="5">
    <source>
        <dbReference type="ARBA" id="ARBA00022989"/>
    </source>
</evidence>
<keyword evidence="4 7" id="KW-0812">Transmembrane</keyword>